<dbReference type="Pfam" id="PF14200">
    <property type="entry name" value="RicinB_lectin_2"/>
    <property type="match status" value="2"/>
</dbReference>
<accession>A0ABW6WC54</accession>
<name>A0ABW6WC54_9ACTN</name>
<keyword evidence="1" id="KW-0732">Signal</keyword>
<proteinExistence type="predicted"/>
<feature type="chain" id="PRO_5046677029" evidence="1">
    <location>
        <begin position="28"/>
        <end position="188"/>
    </location>
</feature>
<comment type="caution">
    <text evidence="3">The sequence shown here is derived from an EMBL/GenBank/DDBJ whole genome shotgun (WGS) entry which is preliminary data.</text>
</comment>
<dbReference type="RefSeq" id="WP_020510714.1">
    <property type="nucleotide sequence ID" value="NZ_JBIAZU010000002.1"/>
</dbReference>
<feature type="signal peptide" evidence="1">
    <location>
        <begin position="1"/>
        <end position="27"/>
    </location>
</feature>
<sequence>MRIRRMLGVSSVLALLVTLAVQAPARADVPVAGSWYFFQNMVTGKVLAVNGGQMQNGAKIIQYDEIRKPDTWPINDQTWYMSTSDGGVTFILTNWNSGRVMAIPNNNTANGTGAIQWDYVPGLYDQQWRIEASNAYPGYYTIRNWNSQKCLGIPNGNKANGVQAIQYDCKNSYKDQFWDVRKFGIAPS</sequence>
<gene>
    <name evidence="3" type="ORF">ACFY35_11675</name>
</gene>
<feature type="domain" description="Ricin B lectin" evidence="2">
    <location>
        <begin position="33"/>
        <end position="117"/>
    </location>
</feature>
<protein>
    <submittedName>
        <fullName evidence="3">RICIN domain-containing protein</fullName>
    </submittedName>
</protein>
<organism evidence="3 4">
    <name type="scientific">Paractinoplanes globisporus</name>
    <dbReference type="NCBI Taxonomy" id="113565"/>
    <lineage>
        <taxon>Bacteria</taxon>
        <taxon>Bacillati</taxon>
        <taxon>Actinomycetota</taxon>
        <taxon>Actinomycetes</taxon>
        <taxon>Micromonosporales</taxon>
        <taxon>Micromonosporaceae</taxon>
        <taxon>Paractinoplanes</taxon>
    </lineage>
</organism>
<evidence type="ECO:0000256" key="1">
    <source>
        <dbReference type="SAM" id="SignalP"/>
    </source>
</evidence>
<dbReference type="Proteomes" id="UP001602245">
    <property type="component" value="Unassembled WGS sequence"/>
</dbReference>
<keyword evidence="4" id="KW-1185">Reference proteome</keyword>
<dbReference type="InterPro" id="IPR035992">
    <property type="entry name" value="Ricin_B-like_lectins"/>
</dbReference>
<dbReference type="SUPFAM" id="SSF50370">
    <property type="entry name" value="Ricin B-like lectins"/>
    <property type="match status" value="1"/>
</dbReference>
<evidence type="ECO:0000313" key="3">
    <source>
        <dbReference type="EMBL" id="MFF5290095.1"/>
    </source>
</evidence>
<evidence type="ECO:0000259" key="2">
    <source>
        <dbReference type="Pfam" id="PF14200"/>
    </source>
</evidence>
<feature type="domain" description="Ricin B lectin" evidence="2">
    <location>
        <begin position="125"/>
        <end position="181"/>
    </location>
</feature>
<evidence type="ECO:0000313" key="4">
    <source>
        <dbReference type="Proteomes" id="UP001602245"/>
    </source>
</evidence>
<dbReference type="PROSITE" id="PS50231">
    <property type="entry name" value="RICIN_B_LECTIN"/>
    <property type="match status" value="1"/>
</dbReference>
<dbReference type="Gene3D" id="2.80.10.50">
    <property type="match status" value="2"/>
</dbReference>
<dbReference type="CDD" id="cd00161">
    <property type="entry name" value="beta-trefoil_Ricin-like"/>
    <property type="match status" value="1"/>
</dbReference>
<dbReference type="EMBL" id="JBIAZU010000002">
    <property type="protein sequence ID" value="MFF5290095.1"/>
    <property type="molecule type" value="Genomic_DNA"/>
</dbReference>
<dbReference type="InterPro" id="IPR000772">
    <property type="entry name" value="Ricin_B_lectin"/>
</dbReference>
<reference evidence="3 4" key="1">
    <citation type="submission" date="2024-10" db="EMBL/GenBank/DDBJ databases">
        <title>The Natural Products Discovery Center: Release of the First 8490 Sequenced Strains for Exploring Actinobacteria Biosynthetic Diversity.</title>
        <authorList>
            <person name="Kalkreuter E."/>
            <person name="Kautsar S.A."/>
            <person name="Yang D."/>
            <person name="Bader C.D."/>
            <person name="Teijaro C.N."/>
            <person name="Fluegel L."/>
            <person name="Davis C.M."/>
            <person name="Simpson J.R."/>
            <person name="Lauterbach L."/>
            <person name="Steele A.D."/>
            <person name="Gui C."/>
            <person name="Meng S."/>
            <person name="Li G."/>
            <person name="Viehrig K."/>
            <person name="Ye F."/>
            <person name="Su P."/>
            <person name="Kiefer A.F."/>
            <person name="Nichols A."/>
            <person name="Cepeda A.J."/>
            <person name="Yan W."/>
            <person name="Fan B."/>
            <person name="Jiang Y."/>
            <person name="Adhikari A."/>
            <person name="Zheng C.-J."/>
            <person name="Schuster L."/>
            <person name="Cowan T.M."/>
            <person name="Smanski M.J."/>
            <person name="Chevrette M.G."/>
            <person name="De Carvalho L.P.S."/>
            <person name="Shen B."/>
        </authorList>
    </citation>
    <scope>NUCLEOTIDE SEQUENCE [LARGE SCALE GENOMIC DNA]</scope>
    <source>
        <strain evidence="3 4">NPDC000087</strain>
    </source>
</reference>